<protein>
    <submittedName>
        <fullName evidence="2">Uncharacterized protein</fullName>
    </submittedName>
</protein>
<evidence type="ECO:0000313" key="3">
    <source>
        <dbReference type="Proteomes" id="UP000324748"/>
    </source>
</evidence>
<keyword evidence="1" id="KW-0732">Signal</keyword>
<sequence>MALLGIWLAAKRLAHFKMFTLLAHYTQLAICLGRSSLANDEAQSLPEVFVSALYAER</sequence>
<gene>
    <name evidence="2" type="ORF">PGT21_031599</name>
</gene>
<feature type="signal peptide" evidence="1">
    <location>
        <begin position="1"/>
        <end position="16"/>
    </location>
</feature>
<dbReference type="Proteomes" id="UP000324748">
    <property type="component" value="Unassembled WGS sequence"/>
</dbReference>
<comment type="caution">
    <text evidence="2">The sequence shown here is derived from an EMBL/GenBank/DDBJ whole genome shotgun (WGS) entry which is preliminary data.</text>
</comment>
<feature type="chain" id="PRO_5022889170" evidence="1">
    <location>
        <begin position="17"/>
        <end position="57"/>
    </location>
</feature>
<dbReference type="EMBL" id="VSWC01000183">
    <property type="protein sequence ID" value="KAA1069689.1"/>
    <property type="molecule type" value="Genomic_DNA"/>
</dbReference>
<accession>A0A5B0M037</accession>
<proteinExistence type="predicted"/>
<reference evidence="2 3" key="1">
    <citation type="submission" date="2019-05" db="EMBL/GenBank/DDBJ databases">
        <title>Emergence of the Ug99 lineage of the wheat stem rust pathogen through somatic hybridization.</title>
        <authorList>
            <person name="Li F."/>
            <person name="Upadhyaya N.M."/>
            <person name="Sperschneider J."/>
            <person name="Matny O."/>
            <person name="Nguyen-Phuc H."/>
            <person name="Mago R."/>
            <person name="Raley C."/>
            <person name="Miller M.E."/>
            <person name="Silverstein K.A.T."/>
            <person name="Henningsen E."/>
            <person name="Hirsch C.D."/>
            <person name="Visser B."/>
            <person name="Pretorius Z.A."/>
            <person name="Steffenson B.J."/>
            <person name="Schwessinger B."/>
            <person name="Dodds P.N."/>
            <person name="Figueroa M."/>
        </authorList>
    </citation>
    <scope>NUCLEOTIDE SEQUENCE [LARGE SCALE GENOMIC DNA]</scope>
    <source>
        <strain evidence="2">21-0</strain>
    </source>
</reference>
<evidence type="ECO:0000313" key="2">
    <source>
        <dbReference type="EMBL" id="KAA1069689.1"/>
    </source>
</evidence>
<keyword evidence="3" id="KW-1185">Reference proteome</keyword>
<name>A0A5B0M037_PUCGR</name>
<organism evidence="2 3">
    <name type="scientific">Puccinia graminis f. sp. tritici</name>
    <dbReference type="NCBI Taxonomy" id="56615"/>
    <lineage>
        <taxon>Eukaryota</taxon>
        <taxon>Fungi</taxon>
        <taxon>Dikarya</taxon>
        <taxon>Basidiomycota</taxon>
        <taxon>Pucciniomycotina</taxon>
        <taxon>Pucciniomycetes</taxon>
        <taxon>Pucciniales</taxon>
        <taxon>Pucciniaceae</taxon>
        <taxon>Puccinia</taxon>
    </lineage>
</organism>
<evidence type="ECO:0000256" key="1">
    <source>
        <dbReference type="SAM" id="SignalP"/>
    </source>
</evidence>
<dbReference type="AlphaFoldDB" id="A0A5B0M037"/>